<dbReference type="Proteomes" id="UP001289374">
    <property type="component" value="Unassembled WGS sequence"/>
</dbReference>
<dbReference type="EMBL" id="JACGWL010000008">
    <property type="protein sequence ID" value="KAK4397180.1"/>
    <property type="molecule type" value="Genomic_DNA"/>
</dbReference>
<evidence type="ECO:0000313" key="1">
    <source>
        <dbReference type="EMBL" id="KAK4397180.1"/>
    </source>
</evidence>
<reference evidence="1" key="1">
    <citation type="submission" date="2020-06" db="EMBL/GenBank/DDBJ databases">
        <authorList>
            <person name="Li T."/>
            <person name="Hu X."/>
            <person name="Zhang T."/>
            <person name="Song X."/>
            <person name="Zhang H."/>
            <person name="Dai N."/>
            <person name="Sheng W."/>
            <person name="Hou X."/>
            <person name="Wei L."/>
        </authorList>
    </citation>
    <scope>NUCLEOTIDE SEQUENCE</scope>
    <source>
        <strain evidence="1">K16</strain>
        <tissue evidence="1">Leaf</tissue>
    </source>
</reference>
<gene>
    <name evidence="1" type="ORF">Sango_1554600</name>
</gene>
<dbReference type="AlphaFoldDB" id="A0AAE1WPL5"/>
<dbReference type="GO" id="GO:0003676">
    <property type="term" value="F:nucleic acid binding"/>
    <property type="evidence" value="ECO:0007669"/>
    <property type="project" value="InterPro"/>
</dbReference>
<keyword evidence="2" id="KW-1185">Reference proteome</keyword>
<dbReference type="Gene3D" id="3.30.420.10">
    <property type="entry name" value="Ribonuclease H-like superfamily/Ribonuclease H"/>
    <property type="match status" value="1"/>
</dbReference>
<dbReference type="InterPro" id="IPR036397">
    <property type="entry name" value="RNaseH_sf"/>
</dbReference>
<comment type="caution">
    <text evidence="1">The sequence shown here is derived from an EMBL/GenBank/DDBJ whole genome shotgun (WGS) entry which is preliminary data.</text>
</comment>
<sequence>MLTLLAFLPNSQQRPSRLYSLKSFIGSMTDSQTKVLNRVLEIYLRCLVVEEPKYWSKFLRLEEYWYDTTHHTSNGMSLFRAMYGLNPQSIVHYLSDGIDIATRVGNFNPNPENPPRTRPA</sequence>
<evidence type="ECO:0000313" key="2">
    <source>
        <dbReference type="Proteomes" id="UP001289374"/>
    </source>
</evidence>
<name>A0AAE1WPL5_9LAMI</name>
<protein>
    <submittedName>
        <fullName evidence="1">Uncharacterized protein</fullName>
    </submittedName>
</protein>
<proteinExistence type="predicted"/>
<organism evidence="1 2">
    <name type="scientific">Sesamum angolense</name>
    <dbReference type="NCBI Taxonomy" id="2727404"/>
    <lineage>
        <taxon>Eukaryota</taxon>
        <taxon>Viridiplantae</taxon>
        <taxon>Streptophyta</taxon>
        <taxon>Embryophyta</taxon>
        <taxon>Tracheophyta</taxon>
        <taxon>Spermatophyta</taxon>
        <taxon>Magnoliopsida</taxon>
        <taxon>eudicotyledons</taxon>
        <taxon>Gunneridae</taxon>
        <taxon>Pentapetalae</taxon>
        <taxon>asterids</taxon>
        <taxon>lamiids</taxon>
        <taxon>Lamiales</taxon>
        <taxon>Pedaliaceae</taxon>
        <taxon>Sesamum</taxon>
    </lineage>
</organism>
<accession>A0AAE1WPL5</accession>
<reference evidence="1" key="2">
    <citation type="journal article" date="2024" name="Plant">
        <title>Genomic evolution and insights into agronomic trait innovations of Sesamum species.</title>
        <authorList>
            <person name="Miao H."/>
            <person name="Wang L."/>
            <person name="Qu L."/>
            <person name="Liu H."/>
            <person name="Sun Y."/>
            <person name="Le M."/>
            <person name="Wang Q."/>
            <person name="Wei S."/>
            <person name="Zheng Y."/>
            <person name="Lin W."/>
            <person name="Duan Y."/>
            <person name="Cao H."/>
            <person name="Xiong S."/>
            <person name="Wang X."/>
            <person name="Wei L."/>
            <person name="Li C."/>
            <person name="Ma Q."/>
            <person name="Ju M."/>
            <person name="Zhao R."/>
            <person name="Li G."/>
            <person name="Mu C."/>
            <person name="Tian Q."/>
            <person name="Mei H."/>
            <person name="Zhang T."/>
            <person name="Gao T."/>
            <person name="Zhang H."/>
        </authorList>
    </citation>
    <scope>NUCLEOTIDE SEQUENCE</scope>
    <source>
        <strain evidence="1">K16</strain>
    </source>
</reference>